<evidence type="ECO:0000256" key="14">
    <source>
        <dbReference type="RuleBase" id="RU000506"/>
    </source>
</evidence>
<dbReference type="RefSeq" id="WP_311369606.1">
    <property type="nucleotide sequence ID" value="NZ_JAVRHX010000005.1"/>
</dbReference>
<keyword evidence="10" id="KW-0862">Zinc</keyword>
<reference evidence="17 18" key="1">
    <citation type="submission" date="2023-09" db="EMBL/GenBank/DDBJ databases">
        <authorList>
            <person name="Rey-Velasco X."/>
        </authorList>
    </citation>
    <scope>NUCLEOTIDE SEQUENCE [LARGE SCALE GENOMIC DNA]</scope>
    <source>
        <strain evidence="17 18">P117</strain>
    </source>
</reference>
<keyword evidence="18" id="KW-1185">Reference proteome</keyword>
<dbReference type="PROSITE" id="PS00117">
    <property type="entry name" value="GAL_P_UDP_TRANSF_I"/>
    <property type="match status" value="1"/>
</dbReference>
<dbReference type="InterPro" id="IPR005850">
    <property type="entry name" value="GalP_Utransf_C"/>
</dbReference>
<evidence type="ECO:0000256" key="3">
    <source>
        <dbReference type="ARBA" id="ARBA00004947"/>
    </source>
</evidence>
<evidence type="ECO:0000256" key="2">
    <source>
        <dbReference type="ARBA" id="ARBA00001947"/>
    </source>
</evidence>
<dbReference type="NCBIfam" id="TIGR00209">
    <property type="entry name" value="galT_1"/>
    <property type="match status" value="1"/>
</dbReference>
<dbReference type="PANTHER" id="PTHR11943">
    <property type="entry name" value="GALACTOSE-1-PHOSPHATE URIDYLYLTRANSFERASE"/>
    <property type="match status" value="1"/>
</dbReference>
<dbReference type="InterPro" id="IPR019779">
    <property type="entry name" value="GalP_UDPtransf1_His-AS"/>
</dbReference>
<organism evidence="17 18">
    <name type="scientific">Glaciecola petra</name>
    <dbReference type="NCBI Taxonomy" id="3075602"/>
    <lineage>
        <taxon>Bacteria</taxon>
        <taxon>Pseudomonadati</taxon>
        <taxon>Pseudomonadota</taxon>
        <taxon>Gammaproteobacteria</taxon>
        <taxon>Alteromonadales</taxon>
        <taxon>Alteromonadaceae</taxon>
        <taxon>Glaciecola</taxon>
    </lineage>
</organism>
<comment type="caution">
    <text evidence="17">The sequence shown here is derived from an EMBL/GenBank/DDBJ whole genome shotgun (WGS) entry which is preliminary data.</text>
</comment>
<dbReference type="EC" id="2.7.7.12" evidence="5 13"/>
<dbReference type="Gene3D" id="3.30.428.10">
    <property type="entry name" value="HIT-like"/>
    <property type="match status" value="2"/>
</dbReference>
<keyword evidence="11 14" id="KW-0299">Galactose metabolism</keyword>
<proteinExistence type="inferred from homology"/>
<evidence type="ECO:0000313" key="17">
    <source>
        <dbReference type="EMBL" id="MDT0596080.1"/>
    </source>
</evidence>
<dbReference type="Pfam" id="PF02744">
    <property type="entry name" value="GalP_UDP_tr_C"/>
    <property type="match status" value="1"/>
</dbReference>
<evidence type="ECO:0000256" key="12">
    <source>
        <dbReference type="ARBA" id="ARBA00023277"/>
    </source>
</evidence>
<dbReference type="PANTHER" id="PTHR11943:SF1">
    <property type="entry name" value="GALACTOSE-1-PHOSPHATE URIDYLYLTRANSFERASE"/>
    <property type="match status" value="1"/>
</dbReference>
<dbReference type="NCBIfam" id="NF008724">
    <property type="entry name" value="PRK11720.1"/>
    <property type="match status" value="1"/>
</dbReference>
<dbReference type="GO" id="GO:0008108">
    <property type="term" value="F:UDP-glucose:hexose-1-phosphate uridylyltransferase activity"/>
    <property type="evidence" value="ECO:0007669"/>
    <property type="project" value="UniProtKB-EC"/>
</dbReference>
<comment type="cofactor">
    <cofactor evidence="2">
        <name>Zn(2+)</name>
        <dbReference type="ChEBI" id="CHEBI:29105"/>
    </cofactor>
</comment>
<dbReference type="InterPro" id="IPR001937">
    <property type="entry name" value="GalP_UDPtransf1"/>
</dbReference>
<evidence type="ECO:0000313" key="18">
    <source>
        <dbReference type="Proteomes" id="UP001253545"/>
    </source>
</evidence>
<dbReference type="EMBL" id="JAVRHX010000005">
    <property type="protein sequence ID" value="MDT0596080.1"/>
    <property type="molecule type" value="Genomic_DNA"/>
</dbReference>
<gene>
    <name evidence="17" type="ORF">RM552_14595</name>
</gene>
<sequence>MQKPASHRRKNQLNDEWILVSPHRNNRPWHGATEQANEQALPVHEGECPLCPRNDRVNGASNPDYQDTYVFTNDFGALTEYRVNDDHEHPLFESQEATGMAKVICFSPKHNKTLAQLPVSEIVPVVQTWKKEYSALSAEFSCVHIFENKGEIMGCSQPHPHGQIWAHQHYSTEIEKENKKQQAYFSEHGRPLLKDYLRQELKDKIRIVYENSDWIVLVPYWAKWPFETLILPKFDIADFTSLEQTQMQTLAESLSVLTIKYDNIFKCSFPYSMGWHNAPADLEDKSHWVLHAHFFPPLLRSASVKKHMVGYEMMAESQRDLTPEQAATILRDASTVHYKQES</sequence>
<comment type="catalytic activity">
    <reaction evidence="1 14">
        <text>alpha-D-galactose 1-phosphate + UDP-alpha-D-glucose = alpha-D-glucose 1-phosphate + UDP-alpha-D-galactose</text>
        <dbReference type="Rhea" id="RHEA:13989"/>
        <dbReference type="ChEBI" id="CHEBI:58336"/>
        <dbReference type="ChEBI" id="CHEBI:58601"/>
        <dbReference type="ChEBI" id="CHEBI:58885"/>
        <dbReference type="ChEBI" id="CHEBI:66914"/>
        <dbReference type="EC" id="2.7.7.12"/>
    </reaction>
</comment>
<evidence type="ECO:0000256" key="7">
    <source>
        <dbReference type="ARBA" id="ARBA00022679"/>
    </source>
</evidence>
<evidence type="ECO:0000256" key="6">
    <source>
        <dbReference type="ARBA" id="ARBA00016340"/>
    </source>
</evidence>
<dbReference type="InterPro" id="IPR036265">
    <property type="entry name" value="HIT-like_sf"/>
</dbReference>
<evidence type="ECO:0000256" key="13">
    <source>
        <dbReference type="NCBIfam" id="TIGR00209"/>
    </source>
</evidence>
<comment type="pathway">
    <text evidence="3 14">Carbohydrate metabolism; galactose metabolism.</text>
</comment>
<evidence type="ECO:0000256" key="8">
    <source>
        <dbReference type="ARBA" id="ARBA00022695"/>
    </source>
</evidence>
<keyword evidence="8 14" id="KW-0548">Nucleotidyltransferase</keyword>
<evidence type="ECO:0000256" key="11">
    <source>
        <dbReference type="ARBA" id="ARBA00023144"/>
    </source>
</evidence>
<dbReference type="Pfam" id="PF01087">
    <property type="entry name" value="GalP_UDP_transf"/>
    <property type="match status" value="1"/>
</dbReference>
<dbReference type="SUPFAM" id="SSF54197">
    <property type="entry name" value="HIT-like"/>
    <property type="match status" value="2"/>
</dbReference>
<feature type="domain" description="Galactose-1-phosphate uridyl transferase N-terminal" evidence="15">
    <location>
        <begin position="5"/>
        <end position="169"/>
    </location>
</feature>
<keyword evidence="7 14" id="KW-0808">Transferase</keyword>
<dbReference type="PIRSF" id="PIRSF000808">
    <property type="entry name" value="GalT"/>
    <property type="match status" value="1"/>
</dbReference>
<evidence type="ECO:0000256" key="10">
    <source>
        <dbReference type="ARBA" id="ARBA00022833"/>
    </source>
</evidence>
<protein>
    <recommendedName>
        <fullName evidence="6 13">Galactose-1-phosphate uridylyltransferase</fullName>
        <ecNumber evidence="5 13">2.7.7.12</ecNumber>
    </recommendedName>
</protein>
<evidence type="ECO:0000259" key="15">
    <source>
        <dbReference type="Pfam" id="PF01087"/>
    </source>
</evidence>
<comment type="similarity">
    <text evidence="4 14">Belongs to the galactose-1-phosphate uridylyltransferase type 1 family.</text>
</comment>
<dbReference type="Proteomes" id="UP001253545">
    <property type="component" value="Unassembled WGS sequence"/>
</dbReference>
<evidence type="ECO:0000256" key="1">
    <source>
        <dbReference type="ARBA" id="ARBA00001107"/>
    </source>
</evidence>
<keyword evidence="9 14" id="KW-0479">Metal-binding</keyword>
<name>A0ABU2ZU09_9ALTE</name>
<feature type="domain" description="Galactose-1-phosphate uridyl transferase C-terminal" evidence="16">
    <location>
        <begin position="178"/>
        <end position="341"/>
    </location>
</feature>
<evidence type="ECO:0000259" key="16">
    <source>
        <dbReference type="Pfam" id="PF02744"/>
    </source>
</evidence>
<evidence type="ECO:0000256" key="5">
    <source>
        <dbReference type="ARBA" id="ARBA00012384"/>
    </source>
</evidence>
<keyword evidence="12 14" id="KW-0119">Carbohydrate metabolism</keyword>
<dbReference type="CDD" id="cd00608">
    <property type="entry name" value="GalT"/>
    <property type="match status" value="1"/>
</dbReference>
<dbReference type="InterPro" id="IPR005849">
    <property type="entry name" value="GalP_Utransf_N"/>
</dbReference>
<accession>A0ABU2ZU09</accession>
<evidence type="ECO:0000256" key="4">
    <source>
        <dbReference type="ARBA" id="ARBA00010951"/>
    </source>
</evidence>
<evidence type="ECO:0000256" key="9">
    <source>
        <dbReference type="ARBA" id="ARBA00022723"/>
    </source>
</evidence>